<dbReference type="EMBL" id="MDYN01000001">
    <property type="protein sequence ID" value="OQD90796.1"/>
    <property type="molecule type" value="Genomic_DNA"/>
</dbReference>
<accession>A0A1V6QPC8</accession>
<name>A0A1V6QPC8_9EURO</name>
<dbReference type="PANTHER" id="PTHR28020">
    <property type="entry name" value="YAP1-BINDING PROTEIN 1-RELATED"/>
    <property type="match status" value="1"/>
</dbReference>
<dbReference type="AlphaFoldDB" id="A0A1V6QPC8"/>
<evidence type="ECO:0000313" key="2">
    <source>
        <dbReference type="Proteomes" id="UP000191672"/>
    </source>
</evidence>
<comment type="caution">
    <text evidence="1">The sequence shown here is derived from an EMBL/GenBank/DDBJ whole genome shotgun (WGS) entry which is preliminary data.</text>
</comment>
<protein>
    <recommendedName>
        <fullName evidence="3">YAP-binding/ALF4/Glomulin</fullName>
    </recommendedName>
</protein>
<dbReference type="Proteomes" id="UP000191672">
    <property type="component" value="Unassembled WGS sequence"/>
</dbReference>
<evidence type="ECO:0000313" key="1">
    <source>
        <dbReference type="EMBL" id="OQD90796.1"/>
    </source>
</evidence>
<evidence type="ECO:0008006" key="3">
    <source>
        <dbReference type="Google" id="ProtNLM"/>
    </source>
</evidence>
<reference evidence="2" key="1">
    <citation type="journal article" date="2017" name="Nat. Microbiol.">
        <title>Global analysis of biosynthetic gene clusters reveals vast potential of secondary metabolite production in Penicillium species.</title>
        <authorList>
            <person name="Nielsen J.C."/>
            <person name="Grijseels S."/>
            <person name="Prigent S."/>
            <person name="Ji B."/>
            <person name="Dainat J."/>
            <person name="Nielsen K.F."/>
            <person name="Frisvad J.C."/>
            <person name="Workman M."/>
            <person name="Nielsen J."/>
        </authorList>
    </citation>
    <scope>NUCLEOTIDE SEQUENCE [LARGE SCALE GENOMIC DNA]</scope>
    <source>
        <strain evidence="2">IBT 31811</strain>
    </source>
</reference>
<keyword evidence="2" id="KW-1185">Reference proteome</keyword>
<sequence length="678" mass="74831">MARLSSVDSAADVIAVAAFHLPRRAHRNTTTTMEDPLVQALPPATDYLTYLTLLEYQLTPERLPLLHELLQDEKLTTNIGWDLVKLLLPMLPASTDCLQDVARLGNPREVILRVSESLMQLQPEDEDEDEEEATDGGLALHILQFNCLLGMLSTLHTRIQTKAPSRFIATSLQAALEAYTSMPTNETTLAFLQFLHAVSPSKRPAPPPRAASESSVLKVAAASAPDPEAEVASPSPYADNETLLVRKFTQFGLLELLKSYLLSFSGPVDPGMSWTIRMQEHLHPDLRLPTQSRSDAYGSTKELKERDMIMGKLVALSRDFGIDSNQLLSIISQSPTDQPAQLDFEEPPKNPDEIPLERHGSLLLLAARAAGSTLFASGQPLPDLPVFPNLAQIFSYFVGGHTSLDEIAFGQPHALLDSLMAITVYALQQPIEATPSETEFKEYVVILTACTARQSHGIVRQIPATVFQSHPSSETRFKLIYKILEDDRLVSARDSAIAWLKDELLRSSDQSSENVFQDPLYFWALFPHLFSSVTASSSAPSIVATWTRLTQTQGPPLHSALSLYYLLLSSPVLREKLQLEKTVKFFRSQALEPLRQVFHSFESDLASKGGEGVIEAAVGEEMCQVGNARSVGLIGLTLDQIEEVISDAFGSDEADLSDYSEADQAKILNIQKRMDVWN</sequence>
<dbReference type="Pfam" id="PF08568">
    <property type="entry name" value="Kinetochor_Ybp2"/>
    <property type="match status" value="1"/>
</dbReference>
<dbReference type="PANTHER" id="PTHR28020:SF1">
    <property type="entry name" value="YAP1-BINDING PROTEIN 1-RELATED"/>
    <property type="match status" value="1"/>
</dbReference>
<dbReference type="STRING" id="416450.A0A1V6QPC8"/>
<dbReference type="InterPro" id="IPR013877">
    <property type="entry name" value="YAP-bd/ALF4/Glomulin"/>
</dbReference>
<dbReference type="GO" id="GO:0034599">
    <property type="term" value="P:cellular response to oxidative stress"/>
    <property type="evidence" value="ECO:0007669"/>
    <property type="project" value="InterPro"/>
</dbReference>
<proteinExistence type="predicted"/>
<dbReference type="GO" id="GO:0005737">
    <property type="term" value="C:cytoplasm"/>
    <property type="evidence" value="ECO:0007669"/>
    <property type="project" value="TreeGrafter"/>
</dbReference>
<gene>
    <name evidence="1" type="ORF">PENANT_c001G06604</name>
</gene>
<dbReference type="InterPro" id="IPR040347">
    <property type="entry name" value="YBP1/2"/>
</dbReference>
<organism evidence="1 2">
    <name type="scientific">Penicillium antarcticum</name>
    <dbReference type="NCBI Taxonomy" id="416450"/>
    <lineage>
        <taxon>Eukaryota</taxon>
        <taxon>Fungi</taxon>
        <taxon>Dikarya</taxon>
        <taxon>Ascomycota</taxon>
        <taxon>Pezizomycotina</taxon>
        <taxon>Eurotiomycetes</taxon>
        <taxon>Eurotiomycetidae</taxon>
        <taxon>Eurotiales</taxon>
        <taxon>Aspergillaceae</taxon>
        <taxon>Penicillium</taxon>
    </lineage>
</organism>